<gene>
    <name evidence="25" type="primary">ptprt</name>
</gene>
<evidence type="ECO:0000259" key="20">
    <source>
        <dbReference type="PROSITE" id="PS50056"/>
    </source>
</evidence>
<feature type="domain" description="Tyrosine specific protein phosphatases" evidence="20">
    <location>
        <begin position="1408"/>
        <end position="1485"/>
    </location>
</feature>
<evidence type="ECO:0000259" key="21">
    <source>
        <dbReference type="PROSITE" id="PS50060"/>
    </source>
</evidence>
<evidence type="ECO:0000256" key="17">
    <source>
        <dbReference type="SAM" id="MobiDB-lite"/>
    </source>
</evidence>
<dbReference type="PROSITE" id="PS00383">
    <property type="entry name" value="TYR_PHOSPHATASE_1"/>
    <property type="match status" value="2"/>
</dbReference>
<evidence type="ECO:0000256" key="5">
    <source>
        <dbReference type="ARBA" id="ARBA00022692"/>
    </source>
</evidence>
<dbReference type="SUPFAM" id="SSF48726">
    <property type="entry name" value="Immunoglobulin"/>
    <property type="match status" value="1"/>
</dbReference>
<dbReference type="PROSITE" id="PS50835">
    <property type="entry name" value="IG_LIKE"/>
    <property type="match status" value="1"/>
</dbReference>
<dbReference type="PANTHER" id="PTHR19134:SF208">
    <property type="entry name" value="RECEPTOR-TYPE TYROSINE-PROTEIN PHOSPHATASE T"/>
    <property type="match status" value="1"/>
</dbReference>
<dbReference type="PRINTS" id="PR00020">
    <property type="entry name" value="MAMDOMAIN"/>
</dbReference>
<feature type="domain" description="Ig-like" evidence="22">
    <location>
        <begin position="189"/>
        <end position="280"/>
    </location>
</feature>
<dbReference type="PRINTS" id="PR00700">
    <property type="entry name" value="PRTYPHPHTASE"/>
</dbReference>
<comment type="subcellular location">
    <subcellularLocation>
        <location evidence="1">Membrane</location>
        <topology evidence="1">Single-pass type I membrane protein</topology>
    </subcellularLocation>
</comment>
<dbReference type="CTD" id="11122"/>
<dbReference type="InterPro" id="IPR029021">
    <property type="entry name" value="Prot-tyrosine_phosphatase-like"/>
</dbReference>
<dbReference type="SUPFAM" id="SSF49265">
    <property type="entry name" value="Fibronectin type III"/>
    <property type="match status" value="2"/>
</dbReference>
<dbReference type="FunFam" id="2.60.120.200:FF:000006">
    <property type="entry name" value="receptor-type tyrosine-protein phosphatase T isoform X1"/>
    <property type="match status" value="1"/>
</dbReference>
<dbReference type="FunFam" id="2.60.40.10:FF:000152">
    <property type="entry name" value="receptor-type tyrosine-protein phosphatase T isoform X1"/>
    <property type="match status" value="1"/>
</dbReference>
<evidence type="ECO:0000256" key="15">
    <source>
        <dbReference type="ARBA" id="ARBA00023319"/>
    </source>
</evidence>
<accession>A0A6P8FJT3</accession>
<evidence type="ECO:0000256" key="12">
    <source>
        <dbReference type="ARBA" id="ARBA00023157"/>
    </source>
</evidence>
<evidence type="ECO:0000256" key="13">
    <source>
        <dbReference type="ARBA" id="ARBA00023170"/>
    </source>
</evidence>
<keyword evidence="5" id="KW-0812">Transmembrane</keyword>
<feature type="domain" description="Fibronectin type-III" evidence="23">
    <location>
        <begin position="287"/>
        <end position="380"/>
    </location>
</feature>
<feature type="chain" id="PRO_5028237892" description="protein-tyrosine-phosphatase" evidence="18">
    <location>
        <begin position="23"/>
        <end position="1498"/>
    </location>
</feature>
<dbReference type="Pfam" id="PF00041">
    <property type="entry name" value="fn3"/>
    <property type="match status" value="1"/>
</dbReference>
<keyword evidence="10" id="KW-1133">Transmembrane helix</keyword>
<dbReference type="InterPro" id="IPR013320">
    <property type="entry name" value="ConA-like_dom_sf"/>
</dbReference>
<evidence type="ECO:0000259" key="23">
    <source>
        <dbReference type="PROSITE" id="PS50853"/>
    </source>
</evidence>
<dbReference type="Proteomes" id="UP000515152">
    <property type="component" value="Chromosome 5"/>
</dbReference>
<dbReference type="InterPro" id="IPR016130">
    <property type="entry name" value="Tyr_Pase_AS"/>
</dbReference>
<feature type="domain" description="Fibronectin type-III" evidence="23">
    <location>
        <begin position="480"/>
        <end position="585"/>
    </location>
</feature>
<dbReference type="InterPro" id="IPR000242">
    <property type="entry name" value="PTP_cat"/>
</dbReference>
<evidence type="ECO:0000256" key="9">
    <source>
        <dbReference type="ARBA" id="ARBA00022912"/>
    </source>
</evidence>
<dbReference type="InterPro" id="IPR057598">
    <property type="entry name" value="Fn3_PTPRU"/>
</dbReference>
<dbReference type="CDD" id="cd00063">
    <property type="entry name" value="FN3"/>
    <property type="match status" value="2"/>
</dbReference>
<dbReference type="Gene3D" id="3.90.190.10">
    <property type="entry name" value="Protein tyrosine phosphatase superfamily"/>
    <property type="match status" value="2"/>
</dbReference>
<dbReference type="FunFam" id="2.60.40.10:FF:000009">
    <property type="entry name" value="receptor-type tyrosine-protein phosphatase U isoform X1"/>
    <property type="match status" value="1"/>
</dbReference>
<evidence type="ECO:0000256" key="6">
    <source>
        <dbReference type="ARBA" id="ARBA00022729"/>
    </source>
</evidence>
<dbReference type="SUPFAM" id="SSF52799">
    <property type="entry name" value="(Phosphotyrosine protein) phosphatases II"/>
    <property type="match status" value="2"/>
</dbReference>
<dbReference type="EC" id="3.1.3.48" evidence="3"/>
<dbReference type="FunFam" id="3.90.190.10:FF:000005">
    <property type="entry name" value="receptor-type tyrosine-protein phosphatase kappa isoform X1"/>
    <property type="match status" value="1"/>
</dbReference>
<dbReference type="GO" id="GO:0016020">
    <property type="term" value="C:membrane"/>
    <property type="evidence" value="ECO:0007669"/>
    <property type="project" value="UniProtKB-SubCell"/>
</dbReference>
<feature type="region of interest" description="Disordered" evidence="17">
    <location>
        <begin position="802"/>
        <end position="843"/>
    </location>
</feature>
<keyword evidence="12" id="KW-1015">Disulfide bond</keyword>
<dbReference type="RefSeq" id="XP_031423820.1">
    <property type="nucleotide sequence ID" value="XM_031567960.2"/>
</dbReference>
<comment type="catalytic activity">
    <reaction evidence="16">
        <text>O-phospho-L-tyrosyl-[protein] + H2O = L-tyrosyl-[protein] + phosphate</text>
        <dbReference type="Rhea" id="RHEA:10684"/>
        <dbReference type="Rhea" id="RHEA-COMP:10136"/>
        <dbReference type="Rhea" id="RHEA-COMP:20101"/>
        <dbReference type="ChEBI" id="CHEBI:15377"/>
        <dbReference type="ChEBI" id="CHEBI:43474"/>
        <dbReference type="ChEBI" id="CHEBI:46858"/>
        <dbReference type="ChEBI" id="CHEBI:61978"/>
        <dbReference type="EC" id="3.1.3.48"/>
    </reaction>
</comment>
<dbReference type="PROSITE" id="PS50853">
    <property type="entry name" value="FN3"/>
    <property type="match status" value="3"/>
</dbReference>
<dbReference type="FunFam" id="2.60.40.10:FF:000025">
    <property type="entry name" value="receptor-type tyrosine-protein phosphatase U isoform X2"/>
    <property type="match status" value="1"/>
</dbReference>
<dbReference type="SMART" id="SM00404">
    <property type="entry name" value="PTPc_motif"/>
    <property type="match status" value="2"/>
</dbReference>
<dbReference type="Pfam" id="PF23144">
    <property type="entry name" value="Fn3_PTPRU"/>
    <property type="match status" value="1"/>
</dbReference>
<dbReference type="CDD" id="cd06263">
    <property type="entry name" value="MAM"/>
    <property type="match status" value="1"/>
</dbReference>
<dbReference type="PROSITE" id="PS50056">
    <property type="entry name" value="TYR_PHOSPHATASE_2"/>
    <property type="match status" value="2"/>
</dbReference>
<evidence type="ECO:0000256" key="11">
    <source>
        <dbReference type="ARBA" id="ARBA00023136"/>
    </source>
</evidence>
<evidence type="ECO:0000256" key="16">
    <source>
        <dbReference type="ARBA" id="ARBA00051722"/>
    </source>
</evidence>
<feature type="domain" description="Tyrosine specific protein phosphatases" evidence="20">
    <location>
        <begin position="1120"/>
        <end position="1191"/>
    </location>
</feature>
<evidence type="ECO:0000256" key="8">
    <source>
        <dbReference type="ARBA" id="ARBA00022801"/>
    </source>
</evidence>
<evidence type="ECO:0000256" key="10">
    <source>
        <dbReference type="ARBA" id="ARBA00022989"/>
    </source>
</evidence>
<dbReference type="GeneID" id="105901830"/>
<evidence type="ECO:0000256" key="4">
    <source>
        <dbReference type="ARBA" id="ARBA00022553"/>
    </source>
</evidence>
<keyword evidence="8" id="KW-0378">Hydrolase</keyword>
<feature type="domain" description="MAM" evidence="21">
    <location>
        <begin position="27"/>
        <end position="187"/>
    </location>
</feature>
<keyword evidence="13 25" id="KW-0675">Receptor</keyword>
<keyword evidence="4" id="KW-0597">Phosphoprotein</keyword>
<dbReference type="Pfam" id="PF00102">
    <property type="entry name" value="Y_phosphatase"/>
    <property type="match status" value="2"/>
</dbReference>
<evidence type="ECO:0000256" key="2">
    <source>
        <dbReference type="ARBA" id="ARBA00006396"/>
    </source>
</evidence>
<evidence type="ECO:0000256" key="18">
    <source>
        <dbReference type="SAM" id="SignalP"/>
    </source>
</evidence>
<dbReference type="SUPFAM" id="SSF49899">
    <property type="entry name" value="Concanavalin A-like lectins/glucanases"/>
    <property type="match status" value="1"/>
</dbReference>
<comment type="similarity">
    <text evidence="2">Belongs to the protein-tyrosine phosphatase family. Receptor class 2B subfamily.</text>
</comment>
<dbReference type="SMART" id="SM00060">
    <property type="entry name" value="FN3"/>
    <property type="match status" value="3"/>
</dbReference>
<reference evidence="25" key="1">
    <citation type="submission" date="2025-08" db="UniProtKB">
        <authorList>
            <consortium name="RefSeq"/>
        </authorList>
    </citation>
    <scope>IDENTIFICATION</scope>
</reference>
<proteinExistence type="inferred from homology"/>
<dbReference type="InterPro" id="IPR007110">
    <property type="entry name" value="Ig-like_dom"/>
</dbReference>
<evidence type="ECO:0000256" key="3">
    <source>
        <dbReference type="ARBA" id="ARBA00013064"/>
    </source>
</evidence>
<dbReference type="SMART" id="SM00137">
    <property type="entry name" value="MAM"/>
    <property type="match status" value="1"/>
</dbReference>
<dbReference type="Gene3D" id="2.60.120.200">
    <property type="match status" value="1"/>
</dbReference>
<dbReference type="CDD" id="cd14634">
    <property type="entry name" value="R-PTPc-T-2"/>
    <property type="match status" value="1"/>
</dbReference>
<keyword evidence="7" id="KW-0677">Repeat</keyword>
<dbReference type="PANTHER" id="PTHR19134">
    <property type="entry name" value="RECEPTOR-TYPE TYROSINE-PROTEIN PHOSPHATASE"/>
    <property type="match status" value="1"/>
</dbReference>
<feature type="domain" description="Tyrosine-protein phosphatase" evidence="19">
    <location>
        <begin position="943"/>
        <end position="1200"/>
    </location>
</feature>
<feature type="domain" description="Fibronectin type-III" evidence="23">
    <location>
        <begin position="385"/>
        <end position="479"/>
    </location>
</feature>
<evidence type="ECO:0000256" key="1">
    <source>
        <dbReference type="ARBA" id="ARBA00004479"/>
    </source>
</evidence>
<feature type="signal peptide" evidence="18">
    <location>
        <begin position="1"/>
        <end position="22"/>
    </location>
</feature>
<dbReference type="InterPro" id="IPR000387">
    <property type="entry name" value="Tyr_Pase_dom"/>
</dbReference>
<evidence type="ECO:0000256" key="14">
    <source>
        <dbReference type="ARBA" id="ARBA00023180"/>
    </source>
</evidence>
<evidence type="ECO:0000313" key="24">
    <source>
        <dbReference type="Proteomes" id="UP000515152"/>
    </source>
</evidence>
<dbReference type="GO" id="GO:0004725">
    <property type="term" value="F:protein tyrosine phosphatase activity"/>
    <property type="evidence" value="ECO:0007669"/>
    <property type="project" value="UniProtKB-EC"/>
</dbReference>
<dbReference type="PROSITE" id="PS00740">
    <property type="entry name" value="MAM_1"/>
    <property type="match status" value="1"/>
</dbReference>
<keyword evidence="6 18" id="KW-0732">Signal</keyword>
<evidence type="ECO:0000256" key="7">
    <source>
        <dbReference type="ARBA" id="ARBA00022737"/>
    </source>
</evidence>
<dbReference type="PROSITE" id="PS50060">
    <property type="entry name" value="MAM_2"/>
    <property type="match status" value="1"/>
</dbReference>
<dbReference type="Gene3D" id="2.60.40.10">
    <property type="entry name" value="Immunoglobulins"/>
    <property type="match status" value="4"/>
</dbReference>
<dbReference type="InterPro" id="IPR003961">
    <property type="entry name" value="FN3_dom"/>
</dbReference>
<dbReference type="InterPro" id="IPR036179">
    <property type="entry name" value="Ig-like_dom_sf"/>
</dbReference>
<dbReference type="InterPro" id="IPR000998">
    <property type="entry name" value="MAM_dom"/>
</dbReference>
<keyword evidence="14" id="KW-0325">Glycoprotein</keyword>
<dbReference type="FunFam" id="3.90.190.10:FF:000003">
    <property type="entry name" value="receptor-type tyrosine-protein phosphatase kappa isoform X1"/>
    <property type="match status" value="1"/>
</dbReference>
<evidence type="ECO:0000259" key="22">
    <source>
        <dbReference type="PROSITE" id="PS50835"/>
    </source>
</evidence>
<keyword evidence="11" id="KW-0472">Membrane</keyword>
<feature type="domain" description="Tyrosine-protein phosphatase" evidence="19">
    <location>
        <begin position="1232"/>
        <end position="1494"/>
    </location>
</feature>
<dbReference type="InterPro" id="IPR050348">
    <property type="entry name" value="Protein-Tyr_Phosphatase"/>
</dbReference>
<dbReference type="Pfam" id="PF00629">
    <property type="entry name" value="MAM"/>
    <property type="match status" value="1"/>
</dbReference>
<dbReference type="InterPro" id="IPR013783">
    <property type="entry name" value="Ig-like_fold"/>
</dbReference>
<dbReference type="SMART" id="SM00194">
    <property type="entry name" value="PTPc"/>
    <property type="match status" value="2"/>
</dbReference>
<protein>
    <recommendedName>
        <fullName evidence="3">protein-tyrosine-phosphatase</fullName>
        <ecNumber evidence="3">3.1.3.48</ecNumber>
    </recommendedName>
</protein>
<keyword evidence="9" id="KW-0904">Protein phosphatase</keyword>
<dbReference type="InterPro" id="IPR003595">
    <property type="entry name" value="Tyr_Pase_cat"/>
</dbReference>
<organism evidence="24 25">
    <name type="scientific">Clupea harengus</name>
    <name type="common">Atlantic herring</name>
    <dbReference type="NCBI Taxonomy" id="7950"/>
    <lineage>
        <taxon>Eukaryota</taxon>
        <taxon>Metazoa</taxon>
        <taxon>Chordata</taxon>
        <taxon>Craniata</taxon>
        <taxon>Vertebrata</taxon>
        <taxon>Euteleostomi</taxon>
        <taxon>Actinopterygii</taxon>
        <taxon>Neopterygii</taxon>
        <taxon>Teleostei</taxon>
        <taxon>Clupei</taxon>
        <taxon>Clupeiformes</taxon>
        <taxon>Clupeoidei</taxon>
        <taxon>Clupeidae</taxon>
        <taxon>Clupea</taxon>
    </lineage>
</organism>
<evidence type="ECO:0000259" key="19">
    <source>
        <dbReference type="PROSITE" id="PS50055"/>
    </source>
</evidence>
<dbReference type="InterPro" id="IPR036116">
    <property type="entry name" value="FN3_sf"/>
</dbReference>
<dbReference type="CDD" id="cd14630">
    <property type="entry name" value="R-PTPc-T-1"/>
    <property type="match status" value="1"/>
</dbReference>
<dbReference type="PROSITE" id="PS50055">
    <property type="entry name" value="TYR_PHOSPHATASE_PTP"/>
    <property type="match status" value="2"/>
</dbReference>
<sequence>MDQGKYFYIVVVLLQVLELTCGQFFPGSCTFEEHYSSCGYSVALGTTGFAWEQVNTWEKPSMDASIPTGSFMVVNASGRASGQKAHLLLPTLKENDTHCIDFHYSLTSRDGSSPGSLNVYIKVDGGSQGNPVWNASTVTEGWVKAELAISTFWPNSYQVIFEAVSLQGHPGFLSVDEVRVMAHPCRKAPHFLRLQSVEVNVGQNATFQCIAGGKWSHYDKLWLQQWNGKDTALMVTRMVNQRRFSATVSVLDTSQRGASKYRCVIRSDGGSGVSNYAELIVKAPPTPIAPPELLAVGATYLWIKPNANSIIGDGPIMLKEVEYRTTKGNLVDTHIVDSPTYKLWHLDPDVEYEIKVLLTRPGEGGTGPPGPPLVTRTKCADPVQPPQSVNVVDIRARQLTLQWEAFGYASTRCHSFNLTVQYQYVFNQQEFAAEELIQTSTHYTLRGLRPFVTVKLRLVLANAEGSKESEEIVKQTEEDVPGPVPMESLQTGPYEEKIFIQWKAPNETNGVITLYEITFKALNSLDPSADLTTQHGRVFKLRNETHHLFVGLYPGTTYFFTLKASTSKGFGPPVTTRVATKIAAPLMPEYETDMLLNETDTTITVLLKPAQSRGAPVSAYQVVVQEDRKQKVRRAAETVECFAVPISYRNASIHNSAHYFAAELPPTTVGSMHSFTIGDNKTYNGYWNAPLSPAKSYSIYYQALSRANGEIKINCVRLATKVVIGRGQNTTPYILVIPSEGASTQNSNAVEPEKQVDSTVKMAGVIAGILMFVIILLGVVLTFKRREIHTWRTLSVGKLAKKQKETASSSTQREMGPVATADKSTGKVSTLHKDDPFSTSNQDLNGFSSSSPCSFSVQGKTLQSKTLLNSYYSVSKEPVPATASLESSHSEMAQPSLTIQTYPYGGCESVEMSYQAGQFQPAIRVADLLQHITQMKCGQGYGFKEEYEGLAEGQTAPWETAKKDENRNKNRYGNIIAYPTDDHTRVRLQPLDGDPHSDYINANYIDGYHRPRHYIATQGPMQETVRDFWRMIWQENSGSIVMVTNLVEVGRVKCVRYWPDETEVYGDIKVTLIETEPLAEYVIRTFTVQKKSHHEIREIRQFHFTSWPDHGVPCYATGLLGFVRQVKFLNPPDAGPIVVHCSAGAGRTGCFIAVDIMLDMAENEGVVDIFNCIRELRAQRVNMVQTEEQYVFVHDAILEACLCGNTATPVCEFRAIYYNISRIDPQTNSSQIKDEFQTLNIVTPRVRPEDCSVGLLPRNHDKNRSMDVLSADRCLPFLISVDGESSNYINAALMDSHKQPAAFIVTQHPLPNTVADFWRLVFDYNCSSIIMLNEMDAAQLCMQYWPEKSSCCYGPIQVEFISADIDEDIINRIFRICNMARPQDGYRLVQHFQFLGWPAYRDTPLSKRSILQLVRRLAKWQEQYDGGDGRTVVHCLTGGGRSGTFCAICSITEMIQQQNIVDVFHTVKTLRNNKSNMVETMEQYRFCYEVALESLNAF</sequence>
<keyword evidence="15" id="KW-0393">Immunoglobulin domain</keyword>
<keyword evidence="24" id="KW-1185">Reference proteome</keyword>
<evidence type="ECO:0000313" key="25">
    <source>
        <dbReference type="RefSeq" id="XP_031423820.1"/>
    </source>
</evidence>
<name>A0A6P8FJT3_CLUHA</name>
<dbReference type="FunFam" id="2.60.40.10:FF:000019">
    <property type="entry name" value="receptor-type tyrosine-protein phosphatase kappa isoform X2"/>
    <property type="match status" value="1"/>
</dbReference>